<organism evidence="2 3">
    <name type="scientific">Sneathiella chinensis</name>
    <dbReference type="NCBI Taxonomy" id="349750"/>
    <lineage>
        <taxon>Bacteria</taxon>
        <taxon>Pseudomonadati</taxon>
        <taxon>Pseudomonadota</taxon>
        <taxon>Alphaproteobacteria</taxon>
        <taxon>Sneathiellales</taxon>
        <taxon>Sneathiellaceae</taxon>
        <taxon>Sneathiella</taxon>
    </lineage>
</organism>
<dbReference type="RefSeq" id="WP_169561160.1">
    <property type="nucleotide sequence ID" value="NZ_BSNF01000008.1"/>
</dbReference>
<protein>
    <submittedName>
        <fullName evidence="2">Iron-sulfur cluster assembly scaffold protein NifU</fullName>
    </submittedName>
</protein>
<name>A0ABQ5U4J4_9PROT</name>
<keyword evidence="3" id="KW-1185">Reference proteome</keyword>
<evidence type="ECO:0000313" key="3">
    <source>
        <dbReference type="Proteomes" id="UP001161409"/>
    </source>
</evidence>
<feature type="domain" description="NIF system FeS cluster assembly NifU N-terminal" evidence="1">
    <location>
        <begin position="6"/>
        <end position="89"/>
    </location>
</feature>
<reference evidence="2" key="1">
    <citation type="journal article" date="2014" name="Int. J. Syst. Evol. Microbiol.">
        <title>Complete genome of a new Firmicutes species belonging to the dominant human colonic microbiota ('Ruminococcus bicirculans') reveals two chromosomes and a selective capacity to utilize plant glucans.</title>
        <authorList>
            <consortium name="NISC Comparative Sequencing Program"/>
            <person name="Wegmann U."/>
            <person name="Louis P."/>
            <person name="Goesmann A."/>
            <person name="Henrissat B."/>
            <person name="Duncan S.H."/>
            <person name="Flint H.J."/>
        </authorList>
    </citation>
    <scope>NUCLEOTIDE SEQUENCE</scope>
    <source>
        <strain evidence="2">NBRC 103408</strain>
    </source>
</reference>
<comment type="caution">
    <text evidence="2">The sequence shown here is derived from an EMBL/GenBank/DDBJ whole genome shotgun (WGS) entry which is preliminary data.</text>
</comment>
<dbReference type="EMBL" id="BSNF01000008">
    <property type="protein sequence ID" value="GLQ07080.1"/>
    <property type="molecule type" value="Genomic_DNA"/>
</dbReference>
<gene>
    <name evidence="2" type="primary">nifU</name>
    <name evidence="2" type="ORF">GCM10007924_23010</name>
</gene>
<dbReference type="Pfam" id="PF01592">
    <property type="entry name" value="NifU_N"/>
    <property type="match status" value="1"/>
</dbReference>
<dbReference type="InterPro" id="IPR002871">
    <property type="entry name" value="NIF_FeS_clus_asmbl_NifU_N"/>
</dbReference>
<sequence length="147" mass="16167">MIQELYQKSLMRLAANATGAGTLSAPNATLTLDNPTCGDRVTLQVRLEDGRIMELAHDNKACMLCQASASLLGEHAVGLTLEDIDRVRAALLALLEKGEEQDGDIDLPWEGLEFFAPVKDHKSRHICVLLPFNALIEILETQTEQQE</sequence>
<dbReference type="Gene3D" id="3.90.1010.10">
    <property type="match status" value="1"/>
</dbReference>
<reference evidence="2" key="2">
    <citation type="submission" date="2023-01" db="EMBL/GenBank/DDBJ databases">
        <title>Draft genome sequence of Sneathiella chinensis strain NBRC 103408.</title>
        <authorList>
            <person name="Sun Q."/>
            <person name="Mori K."/>
        </authorList>
    </citation>
    <scope>NUCLEOTIDE SEQUENCE</scope>
    <source>
        <strain evidence="2">NBRC 103408</strain>
    </source>
</reference>
<dbReference type="SUPFAM" id="SSF82649">
    <property type="entry name" value="SufE/NifU"/>
    <property type="match status" value="1"/>
</dbReference>
<evidence type="ECO:0000259" key="1">
    <source>
        <dbReference type="Pfam" id="PF01592"/>
    </source>
</evidence>
<evidence type="ECO:0000313" key="2">
    <source>
        <dbReference type="EMBL" id="GLQ07080.1"/>
    </source>
</evidence>
<proteinExistence type="predicted"/>
<dbReference type="Proteomes" id="UP001161409">
    <property type="component" value="Unassembled WGS sequence"/>
</dbReference>
<accession>A0ABQ5U4J4</accession>
<dbReference type="CDD" id="cd06664">
    <property type="entry name" value="IscU_like"/>
    <property type="match status" value="1"/>
</dbReference>